<comment type="caution">
    <text evidence="2">The sequence shown here is derived from an EMBL/GenBank/DDBJ whole genome shotgun (WGS) entry which is preliminary data.</text>
</comment>
<proteinExistence type="predicted"/>
<keyword evidence="3" id="KW-1185">Reference proteome</keyword>
<name>A0A8S1HTM2_9PELO</name>
<reference evidence="2" key="1">
    <citation type="submission" date="2020-10" db="EMBL/GenBank/DDBJ databases">
        <authorList>
            <person name="Kikuchi T."/>
        </authorList>
    </citation>
    <scope>NUCLEOTIDE SEQUENCE</scope>
    <source>
        <strain evidence="2">NKZ352</strain>
    </source>
</reference>
<evidence type="ECO:0000313" key="2">
    <source>
        <dbReference type="EMBL" id="CAD6197511.1"/>
    </source>
</evidence>
<organism evidence="2 3">
    <name type="scientific">Caenorhabditis auriculariae</name>
    <dbReference type="NCBI Taxonomy" id="2777116"/>
    <lineage>
        <taxon>Eukaryota</taxon>
        <taxon>Metazoa</taxon>
        <taxon>Ecdysozoa</taxon>
        <taxon>Nematoda</taxon>
        <taxon>Chromadorea</taxon>
        <taxon>Rhabditida</taxon>
        <taxon>Rhabditina</taxon>
        <taxon>Rhabditomorpha</taxon>
        <taxon>Rhabditoidea</taxon>
        <taxon>Rhabditidae</taxon>
        <taxon>Peloderinae</taxon>
        <taxon>Caenorhabditis</taxon>
    </lineage>
</organism>
<protein>
    <submittedName>
        <fullName evidence="2">Uncharacterized protein</fullName>
    </submittedName>
</protein>
<gene>
    <name evidence="2" type="ORF">CAUJ_LOCUS13420</name>
</gene>
<evidence type="ECO:0000256" key="1">
    <source>
        <dbReference type="SAM" id="MobiDB-lite"/>
    </source>
</evidence>
<feature type="region of interest" description="Disordered" evidence="1">
    <location>
        <begin position="1"/>
        <end position="30"/>
    </location>
</feature>
<dbReference type="Proteomes" id="UP000835052">
    <property type="component" value="Unassembled WGS sequence"/>
</dbReference>
<dbReference type="AlphaFoldDB" id="A0A8S1HTM2"/>
<evidence type="ECO:0000313" key="3">
    <source>
        <dbReference type="Proteomes" id="UP000835052"/>
    </source>
</evidence>
<accession>A0A8S1HTM2</accession>
<dbReference type="EMBL" id="CAJGYM010000096">
    <property type="protein sequence ID" value="CAD6197511.1"/>
    <property type="molecule type" value="Genomic_DNA"/>
</dbReference>
<sequence length="105" mass="11729">MDHHNTLFCQSERVPSHPSSAKYKRERTRGKRNTVCGVQNALSFLSLWKDRRSAALLPTVVPVSEVRAIDMDGGSGDFLAPSAVLNGFDHIEDRIVHRGYYPGFS</sequence>